<name>A0A4D9DUF9_9SAUR</name>
<dbReference type="AlphaFoldDB" id="A0A4D9DUF9"/>
<proteinExistence type="predicted"/>
<feature type="compositionally biased region" description="Basic residues" evidence="1">
    <location>
        <begin position="1"/>
        <end position="16"/>
    </location>
</feature>
<reference evidence="2 3" key="2">
    <citation type="submission" date="2019-04" db="EMBL/GenBank/DDBJ databases">
        <title>The genome sequence of big-headed turtle.</title>
        <authorList>
            <person name="Gong S."/>
        </authorList>
    </citation>
    <scope>NUCLEOTIDE SEQUENCE [LARGE SCALE GENOMIC DNA]</scope>
    <source>
        <strain evidence="2">DO16091913</strain>
        <tissue evidence="2">Muscle</tissue>
    </source>
</reference>
<gene>
    <name evidence="2" type="ORF">DR999_PMT16935</name>
</gene>
<protein>
    <submittedName>
        <fullName evidence="2">Hairy/enhancer-of-split related with YRPW motif protein 2</fullName>
    </submittedName>
</protein>
<comment type="caution">
    <text evidence="2">The sequence shown here is derived from an EMBL/GenBank/DDBJ whole genome shotgun (WGS) entry which is preliminary data.</text>
</comment>
<dbReference type="EMBL" id="QXTE01000252">
    <property type="protein sequence ID" value="TFK00869.1"/>
    <property type="molecule type" value="Genomic_DNA"/>
</dbReference>
<evidence type="ECO:0000313" key="3">
    <source>
        <dbReference type="Proteomes" id="UP000297703"/>
    </source>
</evidence>
<feature type="region of interest" description="Disordered" evidence="1">
    <location>
        <begin position="1"/>
        <end position="45"/>
    </location>
</feature>
<organism evidence="2 3">
    <name type="scientific">Platysternon megacephalum</name>
    <name type="common">big-headed turtle</name>
    <dbReference type="NCBI Taxonomy" id="55544"/>
    <lineage>
        <taxon>Eukaryota</taxon>
        <taxon>Metazoa</taxon>
        <taxon>Chordata</taxon>
        <taxon>Craniata</taxon>
        <taxon>Vertebrata</taxon>
        <taxon>Euteleostomi</taxon>
        <taxon>Archelosauria</taxon>
        <taxon>Testudinata</taxon>
        <taxon>Testudines</taxon>
        <taxon>Cryptodira</taxon>
        <taxon>Durocryptodira</taxon>
        <taxon>Testudinoidea</taxon>
        <taxon>Platysternidae</taxon>
        <taxon>Platysternon</taxon>
    </lineage>
</organism>
<accession>A0A4D9DUF9</accession>
<feature type="region of interest" description="Disordered" evidence="1">
    <location>
        <begin position="159"/>
        <end position="252"/>
    </location>
</feature>
<feature type="compositionally biased region" description="Polar residues" evidence="1">
    <location>
        <begin position="189"/>
        <end position="216"/>
    </location>
</feature>
<dbReference type="Proteomes" id="UP000297703">
    <property type="component" value="Unassembled WGS sequence"/>
</dbReference>
<sequence length="252" mass="26372">MGKVQRRANESRKRRMGVGLVGGRGEERRATGFEKEERGEQSLMQRRLVRLPAPAGMSNKCNMVEKMPLAEYDSPVELAGAGDGAVSTNSRPCDSSTVKPAGVEIPRALGPPGAQVLSRSQLRTGEILPVCALGMQNQAGCLPSSAAAMISRRWRWGRGLDGPSGDAEPRDQLSAPPRGSDQLARGGASSRQVRGSSPQLTQGKAPSQSSGQTGCLSRSPVRLSVGFVSGPPQQPGDAPWQGGVAAAPREGP</sequence>
<evidence type="ECO:0000313" key="2">
    <source>
        <dbReference type="EMBL" id="TFK00869.1"/>
    </source>
</evidence>
<evidence type="ECO:0000256" key="1">
    <source>
        <dbReference type="SAM" id="MobiDB-lite"/>
    </source>
</evidence>
<feature type="compositionally biased region" description="Basic and acidic residues" evidence="1">
    <location>
        <begin position="24"/>
        <end position="40"/>
    </location>
</feature>
<reference evidence="2 3" key="1">
    <citation type="submission" date="2019-04" db="EMBL/GenBank/DDBJ databases">
        <title>Draft genome of the big-headed turtle Platysternon megacephalum.</title>
        <authorList>
            <person name="Gong S."/>
        </authorList>
    </citation>
    <scope>NUCLEOTIDE SEQUENCE [LARGE SCALE GENOMIC DNA]</scope>
    <source>
        <strain evidence="2">DO16091913</strain>
        <tissue evidence="2">Muscle</tissue>
    </source>
</reference>
<keyword evidence="3" id="KW-1185">Reference proteome</keyword>